<dbReference type="GO" id="GO:0032259">
    <property type="term" value="P:methylation"/>
    <property type="evidence" value="ECO:0007669"/>
    <property type="project" value="UniProtKB-KW"/>
</dbReference>
<dbReference type="InterPro" id="IPR013216">
    <property type="entry name" value="Methyltransf_11"/>
</dbReference>
<feature type="region of interest" description="Disordered" evidence="1">
    <location>
        <begin position="266"/>
        <end position="308"/>
    </location>
</feature>
<name>A4X521_SALTO</name>
<feature type="domain" description="Methyltransferase type 11" evidence="2">
    <location>
        <begin position="84"/>
        <end position="176"/>
    </location>
</feature>
<feature type="compositionally biased region" description="Basic residues" evidence="1">
    <location>
        <begin position="298"/>
        <end position="308"/>
    </location>
</feature>
<dbReference type="Proteomes" id="UP000000235">
    <property type="component" value="Chromosome"/>
</dbReference>
<dbReference type="Pfam" id="PF08241">
    <property type="entry name" value="Methyltransf_11"/>
    <property type="match status" value="1"/>
</dbReference>
<reference evidence="4" key="1">
    <citation type="journal article" date="2007" name="Proc. Natl. Acad. Sci. U.S.A.">
        <title>Genome sequencing reveals complex secondary metabolome in the marine actinomycete Salinispora tropica.</title>
        <authorList>
            <person name="Udwary D.W."/>
            <person name="Zeigler L."/>
            <person name="Asolkar R.N."/>
            <person name="Singan V."/>
            <person name="Lapidus A."/>
            <person name="Fenical W."/>
            <person name="Jensen P.R."/>
            <person name="Moore B.S."/>
        </authorList>
    </citation>
    <scope>NUCLEOTIDE SEQUENCE [LARGE SCALE GENOMIC DNA]</scope>
    <source>
        <strain evidence="4">ATCC BAA-916 / DSM 44818 / CNB-440</strain>
    </source>
</reference>
<dbReference type="AlphaFoldDB" id="A4X521"/>
<evidence type="ECO:0000313" key="4">
    <source>
        <dbReference type="Proteomes" id="UP000000235"/>
    </source>
</evidence>
<dbReference type="HOGENOM" id="CLU_902814_0_0_11"/>
<dbReference type="SUPFAM" id="SSF53335">
    <property type="entry name" value="S-adenosyl-L-methionine-dependent methyltransferases"/>
    <property type="match status" value="1"/>
</dbReference>
<dbReference type="STRING" id="369723.Strop_1505"/>
<keyword evidence="3" id="KW-0808">Transferase</keyword>
<accession>A4X521</accession>
<dbReference type="KEGG" id="stp:Strop_1505"/>
<dbReference type="eggNOG" id="COG2227">
    <property type="taxonomic scope" value="Bacteria"/>
</dbReference>
<dbReference type="GO" id="GO:0008757">
    <property type="term" value="F:S-adenosylmethionine-dependent methyltransferase activity"/>
    <property type="evidence" value="ECO:0007669"/>
    <property type="project" value="InterPro"/>
</dbReference>
<evidence type="ECO:0000313" key="3">
    <source>
        <dbReference type="EMBL" id="ABP53971.1"/>
    </source>
</evidence>
<protein>
    <submittedName>
        <fullName evidence="3">Methyltransferase type 11</fullName>
    </submittedName>
</protein>
<gene>
    <name evidence="3" type="ordered locus">Strop_1505</name>
</gene>
<dbReference type="Gene3D" id="3.40.50.150">
    <property type="entry name" value="Vaccinia Virus protein VP39"/>
    <property type="match status" value="1"/>
</dbReference>
<organism evidence="3 4">
    <name type="scientific">Salinispora tropica (strain ATCC BAA-916 / DSM 44818 / JCM 13857 / NBRC 105044 / CNB-440)</name>
    <dbReference type="NCBI Taxonomy" id="369723"/>
    <lineage>
        <taxon>Bacteria</taxon>
        <taxon>Bacillati</taxon>
        <taxon>Actinomycetota</taxon>
        <taxon>Actinomycetes</taxon>
        <taxon>Micromonosporales</taxon>
        <taxon>Micromonosporaceae</taxon>
        <taxon>Salinispora</taxon>
    </lineage>
</organism>
<dbReference type="EMBL" id="CP000667">
    <property type="protein sequence ID" value="ABP53971.1"/>
    <property type="molecule type" value="Genomic_DNA"/>
</dbReference>
<keyword evidence="3" id="KW-0489">Methyltransferase</keyword>
<evidence type="ECO:0000256" key="1">
    <source>
        <dbReference type="SAM" id="MobiDB-lite"/>
    </source>
</evidence>
<keyword evidence="4" id="KW-1185">Reference proteome</keyword>
<sequence>MCTTGQCESPGERDMEAKVRRGRYSIVRLRSAVHDRLHAESEIMEYHQRGGERARLAAGQGRLGFLRTWDVLSRVLPDAPTALLDIAGATDAYAGTLTQVSYHVQVVEPVPEHVAEAAAPPGVTAILGNARALPAVVSSVDAVLLLGPLYHLPEHADRLAVWREAARVVRVGGMVVATTISRCASLFDAFVKDYFTDVHSAKRRQLAMVAIDKEYDSKGRMARRHLHEKDTSQVLVSGHTLDVGHPGHGFGRNTLIQHLPARNSPMCGLQSASSTTVTREGGPAGEGHRHWVGTPGRTPRRRDGRHRA</sequence>
<proteinExistence type="predicted"/>
<dbReference type="InterPro" id="IPR029063">
    <property type="entry name" value="SAM-dependent_MTases_sf"/>
</dbReference>
<evidence type="ECO:0000259" key="2">
    <source>
        <dbReference type="Pfam" id="PF08241"/>
    </source>
</evidence>